<dbReference type="EMBL" id="JAGGKP010000026">
    <property type="protein sequence ID" value="MBP1938690.1"/>
    <property type="molecule type" value="Genomic_DNA"/>
</dbReference>
<comment type="caution">
    <text evidence="1">The sequence shown here is derived from an EMBL/GenBank/DDBJ whole genome shotgun (WGS) entry which is preliminary data.</text>
</comment>
<reference evidence="1 2" key="1">
    <citation type="submission" date="2021-03" db="EMBL/GenBank/DDBJ databases">
        <title>Genomic Encyclopedia of Type Strains, Phase IV (KMG-IV): sequencing the most valuable type-strain genomes for metagenomic binning, comparative biology and taxonomic classification.</title>
        <authorList>
            <person name="Goeker M."/>
        </authorList>
    </citation>
    <scope>NUCLEOTIDE SEQUENCE [LARGE SCALE GENOMIC DNA]</scope>
    <source>
        <strain evidence="1 2">DSM 23491</strain>
    </source>
</reference>
<dbReference type="Proteomes" id="UP001519273">
    <property type="component" value="Unassembled WGS sequence"/>
</dbReference>
<organism evidence="1 2">
    <name type="scientific">Paenibacillus sediminis</name>
    <dbReference type="NCBI Taxonomy" id="664909"/>
    <lineage>
        <taxon>Bacteria</taxon>
        <taxon>Bacillati</taxon>
        <taxon>Bacillota</taxon>
        <taxon>Bacilli</taxon>
        <taxon>Bacillales</taxon>
        <taxon>Paenibacillaceae</taxon>
        <taxon>Paenibacillus</taxon>
    </lineage>
</organism>
<protein>
    <submittedName>
        <fullName evidence="1">Uncharacterized protein</fullName>
    </submittedName>
</protein>
<evidence type="ECO:0000313" key="2">
    <source>
        <dbReference type="Proteomes" id="UP001519273"/>
    </source>
</evidence>
<keyword evidence="2" id="KW-1185">Reference proteome</keyword>
<evidence type="ECO:0000313" key="1">
    <source>
        <dbReference type="EMBL" id="MBP1938690.1"/>
    </source>
</evidence>
<name>A0ABS4H826_9BACL</name>
<sequence>MIDPQIEENLEKLKESLVTEINSLNPIIIFDDATKFLTIECPWRLTYNQEVLVGFYEYNHEQTKQECTKKFENYLIGKRLKDIILKDKIADITLIFEGNLVLDLFHTSSLFEGWQISGENGFLLISLPGGRLTYSE</sequence>
<dbReference type="RefSeq" id="WP_209853420.1">
    <property type="nucleotide sequence ID" value="NZ_CBCRVE010000001.1"/>
</dbReference>
<proteinExistence type="predicted"/>
<accession>A0ABS4H826</accession>
<gene>
    <name evidence="1" type="ORF">J2Z20_003632</name>
</gene>